<evidence type="ECO:0000313" key="6">
    <source>
        <dbReference type="EMBL" id="KAK4596443.1"/>
    </source>
</evidence>
<dbReference type="FunFam" id="3.30.20.10:FF:000001">
    <property type="entry name" value="Endochitinase (Chitinase)"/>
    <property type="match status" value="1"/>
</dbReference>
<dbReference type="AlphaFoldDB" id="A0AAN7FMJ5"/>
<keyword evidence="7" id="KW-1185">Reference proteome</keyword>
<dbReference type="PANTHER" id="PTHR22595">
    <property type="entry name" value="CHITINASE-RELATED"/>
    <property type="match status" value="1"/>
</dbReference>
<dbReference type="Gene3D" id="3.30.20.10">
    <property type="entry name" value="Endochitinase, domain 2"/>
    <property type="match status" value="1"/>
</dbReference>
<gene>
    <name evidence="6" type="ORF">RGQ29_014467</name>
</gene>
<keyword evidence="1" id="KW-0147">Chitin-binding</keyword>
<accession>A0AAN7FMJ5</accession>
<dbReference type="Gene3D" id="1.10.530.10">
    <property type="match status" value="1"/>
</dbReference>
<dbReference type="EMBL" id="JAXUIC010000003">
    <property type="protein sequence ID" value="KAK4596443.1"/>
    <property type="molecule type" value="Genomic_DNA"/>
</dbReference>
<evidence type="ECO:0000256" key="2">
    <source>
        <dbReference type="ARBA" id="ARBA00022821"/>
    </source>
</evidence>
<keyword evidence="3" id="KW-1015">Disulfide bond</keyword>
<protein>
    <recommendedName>
        <fullName evidence="5">Glycoside hydrolase family 19 catalytic domain-containing protein</fullName>
    </recommendedName>
</protein>
<comment type="caution">
    <text evidence="6">The sequence shown here is derived from an EMBL/GenBank/DDBJ whole genome shotgun (WGS) entry which is preliminary data.</text>
</comment>
<dbReference type="Pfam" id="PF00182">
    <property type="entry name" value="Glyco_hydro_19"/>
    <property type="match status" value="1"/>
</dbReference>
<dbReference type="GO" id="GO:0016998">
    <property type="term" value="P:cell wall macromolecule catabolic process"/>
    <property type="evidence" value="ECO:0007669"/>
    <property type="project" value="InterPro"/>
</dbReference>
<sequence length="353" mass="39701">MEFKWSVPLIILVLVNCDLYSTIGGSTLKNCYLCNTYEPSEPESRSYSSESSELVGILVLKIVHLTLNPNQPSQATAAKIRSCCGGPVSDHFQSDQFEKMFSNRSSLEVEDHEIENKGFLDYQSFITASAFYQPYGFGTTYINQDFFGTKEVAAFLAHVATKISCGNKVVTREQLSRDLCYNKEMNSDLSYCDEHYKNTYPCAPGVAYYDRGALPIYWNYNYGEAGKDLKVDLLNHPEYIEQNATLAFQVAIWRWMTPIKEHQPSAHEVFIGTWTPTKSDNLAKRVSGFGATMNVLYGDLICGHGDNESMKNIISHYLYYLDLMGIDREEAGPHEVLSCAKQVAFNPSISSSP</sequence>
<evidence type="ECO:0000256" key="4">
    <source>
        <dbReference type="SAM" id="SignalP"/>
    </source>
</evidence>
<dbReference type="GO" id="GO:0006952">
    <property type="term" value="P:defense response"/>
    <property type="evidence" value="ECO:0007669"/>
    <property type="project" value="UniProtKB-KW"/>
</dbReference>
<keyword evidence="2" id="KW-0611">Plant defense</keyword>
<dbReference type="InterPro" id="IPR023346">
    <property type="entry name" value="Lysozyme-like_dom_sf"/>
</dbReference>
<reference evidence="6 7" key="1">
    <citation type="journal article" date="2023" name="G3 (Bethesda)">
        <title>A haplotype-resolved chromosome-scale genome for Quercus rubra L. provides insights into the genetics of adaptive traits for red oak species.</title>
        <authorList>
            <person name="Kapoor B."/>
            <person name="Jenkins J."/>
            <person name="Schmutz J."/>
            <person name="Zhebentyayeva T."/>
            <person name="Kuelheim C."/>
            <person name="Coggeshall M."/>
            <person name="Heim C."/>
            <person name="Lasky J.R."/>
            <person name="Leites L."/>
            <person name="Islam-Faridi N."/>
            <person name="Romero-Severson J."/>
            <person name="DeLeo V.L."/>
            <person name="Lucas S.M."/>
            <person name="Lazic D."/>
            <person name="Gailing O."/>
            <person name="Carlson J."/>
            <person name="Staton M."/>
        </authorList>
    </citation>
    <scope>NUCLEOTIDE SEQUENCE [LARGE SCALE GENOMIC DNA]</scope>
    <source>
        <strain evidence="6">Pseudo-F2</strain>
    </source>
</reference>
<keyword evidence="4" id="KW-0732">Signal</keyword>
<dbReference type="GO" id="GO:0004568">
    <property type="term" value="F:chitinase activity"/>
    <property type="evidence" value="ECO:0007669"/>
    <property type="project" value="InterPro"/>
</dbReference>
<feature type="signal peptide" evidence="4">
    <location>
        <begin position="1"/>
        <end position="24"/>
    </location>
</feature>
<evidence type="ECO:0000259" key="5">
    <source>
        <dbReference type="Pfam" id="PF00182"/>
    </source>
</evidence>
<evidence type="ECO:0000256" key="1">
    <source>
        <dbReference type="ARBA" id="ARBA00022669"/>
    </source>
</evidence>
<dbReference type="GO" id="GO:0008061">
    <property type="term" value="F:chitin binding"/>
    <property type="evidence" value="ECO:0007669"/>
    <property type="project" value="UniProtKB-KW"/>
</dbReference>
<organism evidence="6 7">
    <name type="scientific">Quercus rubra</name>
    <name type="common">Northern red oak</name>
    <name type="synonym">Quercus borealis</name>
    <dbReference type="NCBI Taxonomy" id="3512"/>
    <lineage>
        <taxon>Eukaryota</taxon>
        <taxon>Viridiplantae</taxon>
        <taxon>Streptophyta</taxon>
        <taxon>Embryophyta</taxon>
        <taxon>Tracheophyta</taxon>
        <taxon>Spermatophyta</taxon>
        <taxon>Magnoliopsida</taxon>
        <taxon>eudicotyledons</taxon>
        <taxon>Gunneridae</taxon>
        <taxon>Pentapetalae</taxon>
        <taxon>rosids</taxon>
        <taxon>fabids</taxon>
        <taxon>Fagales</taxon>
        <taxon>Fagaceae</taxon>
        <taxon>Quercus</taxon>
    </lineage>
</organism>
<evidence type="ECO:0000313" key="7">
    <source>
        <dbReference type="Proteomes" id="UP001324115"/>
    </source>
</evidence>
<feature type="domain" description="Glycoside hydrolase family 19 catalytic" evidence="5">
    <location>
        <begin position="94"/>
        <end position="330"/>
    </location>
</feature>
<dbReference type="Proteomes" id="UP001324115">
    <property type="component" value="Unassembled WGS sequence"/>
</dbReference>
<dbReference type="CDD" id="cd00325">
    <property type="entry name" value="chitinase_GH19"/>
    <property type="match status" value="1"/>
</dbReference>
<dbReference type="SUPFAM" id="SSF53955">
    <property type="entry name" value="Lysozyme-like"/>
    <property type="match status" value="1"/>
</dbReference>
<dbReference type="InterPro" id="IPR000726">
    <property type="entry name" value="Glyco_hydro_19_cat"/>
</dbReference>
<proteinExistence type="predicted"/>
<name>A0AAN7FMJ5_QUERU</name>
<feature type="chain" id="PRO_5042821909" description="Glycoside hydrolase family 19 catalytic domain-containing protein" evidence="4">
    <location>
        <begin position="25"/>
        <end position="353"/>
    </location>
</feature>
<evidence type="ECO:0000256" key="3">
    <source>
        <dbReference type="ARBA" id="ARBA00023157"/>
    </source>
</evidence>
<dbReference type="PANTHER" id="PTHR22595:SF96">
    <property type="entry name" value="CHITINASE"/>
    <property type="match status" value="1"/>
</dbReference>
<dbReference type="GO" id="GO:0006032">
    <property type="term" value="P:chitin catabolic process"/>
    <property type="evidence" value="ECO:0007669"/>
    <property type="project" value="InterPro"/>
</dbReference>